<sequence>MKEFNDLNDNLSPNNYLRLNGDDIETKLLDGKIDDFAILKEENIELSKENEFECIKDSKYPDIAYIESSNRNELLISNKKLENSSLESFAQVNENEIKNLTVEEKNKIKEETGWSDEIINKIENWKQYEILKNADLKECNINGKICLIKNNIDLDYTDADGISNRDRIKMGLAPIDSKSGKPLELHHLGQKSDSPLVELTEKEHRTGEYENGKKNQSLWHDNSKVTEVHGEGNTWNQERKDHWLARYEASLED</sequence>
<reference evidence="3" key="1">
    <citation type="submission" date="2019-11" db="EMBL/GenBank/DDBJ databases">
        <authorList>
            <person name="Feng L."/>
        </authorList>
    </citation>
    <scope>NUCLEOTIDE SEQUENCE</scope>
    <source>
        <strain evidence="3">VatypicaLFYP47</strain>
    </source>
</reference>
<name>A0A6N3CJL4_9FIRM</name>
<organism evidence="3">
    <name type="scientific">Veillonella atypica</name>
    <dbReference type="NCBI Taxonomy" id="39777"/>
    <lineage>
        <taxon>Bacteria</taxon>
        <taxon>Bacillati</taxon>
        <taxon>Bacillota</taxon>
        <taxon>Negativicutes</taxon>
        <taxon>Veillonellales</taxon>
        <taxon>Veillonellaceae</taxon>
        <taxon>Veillonella</taxon>
    </lineage>
</organism>
<dbReference type="RefSeq" id="WP_156718545.1">
    <property type="nucleotide sequence ID" value="NZ_CACRUN010000015.1"/>
</dbReference>
<feature type="domain" description="LHH" evidence="2">
    <location>
        <begin position="164"/>
        <end position="248"/>
    </location>
</feature>
<feature type="compositionally biased region" description="Basic and acidic residues" evidence="1">
    <location>
        <begin position="204"/>
        <end position="213"/>
    </location>
</feature>
<evidence type="ECO:0000313" key="3">
    <source>
        <dbReference type="EMBL" id="VYU16055.1"/>
    </source>
</evidence>
<dbReference type="AlphaFoldDB" id="A0A6N3CJL4"/>
<dbReference type="InterPro" id="IPR026834">
    <property type="entry name" value="LHH"/>
</dbReference>
<dbReference type="EMBL" id="CACRUN010000015">
    <property type="protein sequence ID" value="VYU16055.1"/>
    <property type="molecule type" value="Genomic_DNA"/>
</dbReference>
<proteinExistence type="predicted"/>
<evidence type="ECO:0000256" key="1">
    <source>
        <dbReference type="SAM" id="MobiDB-lite"/>
    </source>
</evidence>
<evidence type="ECO:0000259" key="2">
    <source>
        <dbReference type="Pfam" id="PF14411"/>
    </source>
</evidence>
<protein>
    <recommendedName>
        <fullName evidence="2">LHH domain-containing protein</fullName>
    </recommendedName>
</protein>
<dbReference type="Pfam" id="PF14411">
    <property type="entry name" value="LHH"/>
    <property type="match status" value="1"/>
</dbReference>
<accession>A0A6N3CJL4</accession>
<gene>
    <name evidence="3" type="ORF">VALFYP47_01527</name>
</gene>
<feature type="region of interest" description="Disordered" evidence="1">
    <location>
        <begin position="204"/>
        <end position="223"/>
    </location>
</feature>